<dbReference type="Proteomes" id="UP001156215">
    <property type="component" value="Chromosome"/>
</dbReference>
<organism evidence="1 2">
    <name type="scientific">Oxalobacter vibrioformis</name>
    <dbReference type="NCBI Taxonomy" id="933080"/>
    <lineage>
        <taxon>Bacteria</taxon>
        <taxon>Pseudomonadati</taxon>
        <taxon>Pseudomonadota</taxon>
        <taxon>Betaproteobacteria</taxon>
        <taxon>Burkholderiales</taxon>
        <taxon>Oxalobacteraceae</taxon>
        <taxon>Oxalobacter</taxon>
    </lineage>
</organism>
<reference evidence="1" key="1">
    <citation type="journal article" date="2022" name="Front. Microbiol.">
        <title>New perspectives on an old grouping: The genomic and phenotypic variability of Oxalobacter formigenes and the implications for calcium oxalate stone prevention.</title>
        <authorList>
            <person name="Chmiel J.A."/>
            <person name="Carr C."/>
            <person name="Stuivenberg G.A."/>
            <person name="Venema R."/>
            <person name="Chanyi R.M."/>
            <person name="Al K.F."/>
            <person name="Giguere D."/>
            <person name="Say H."/>
            <person name="Akouris P.P."/>
            <person name="Dominguez Romero S.A."/>
            <person name="Kwong A."/>
            <person name="Tai V."/>
            <person name="Koval S.F."/>
            <person name="Razvi H."/>
            <person name="Bjazevic J."/>
            <person name="Burton J.P."/>
        </authorList>
    </citation>
    <scope>NUCLEOTIDE SEQUENCE</scope>
    <source>
        <strain evidence="1">WoOx3</strain>
    </source>
</reference>
<proteinExistence type="predicted"/>
<accession>A0A9E9LZM8</accession>
<dbReference type="EMBL" id="CP098242">
    <property type="protein sequence ID" value="WAW10158.1"/>
    <property type="molecule type" value="Genomic_DNA"/>
</dbReference>
<name>A0A9E9LZM8_9BURK</name>
<evidence type="ECO:0000313" key="1">
    <source>
        <dbReference type="EMBL" id="WAW10158.1"/>
    </source>
</evidence>
<protein>
    <submittedName>
        <fullName evidence="1">Uncharacterized protein</fullName>
    </submittedName>
</protein>
<keyword evidence="2" id="KW-1185">Reference proteome</keyword>
<dbReference type="KEGG" id="ovb:NB640_00335"/>
<dbReference type="RefSeq" id="WP_269309158.1">
    <property type="nucleotide sequence ID" value="NZ_CP098242.1"/>
</dbReference>
<gene>
    <name evidence="1" type="ORF">NB640_00335</name>
</gene>
<sequence length="112" mass="12358">MNTHLTTQEDITIFKHILDLCIRPVIGSARLSGPFTDAEKASVPAVFLDEKTVKIFMPSGGRIYFLIQKGSAFNLSDKTMLTRFVSRLQSTVYGSDALSAYRETSAVPVQAE</sequence>
<dbReference type="AlphaFoldDB" id="A0A9E9LZM8"/>
<evidence type="ECO:0000313" key="2">
    <source>
        <dbReference type="Proteomes" id="UP001156215"/>
    </source>
</evidence>